<evidence type="ECO:0000313" key="1">
    <source>
        <dbReference type="EnsemblPlants" id="AVESA.00010b.r2.UnG1477310.1.CDS"/>
    </source>
</evidence>
<sequence>MVQSQEEPATLAHPTASDTGSELMHISAAAVEGSQGSTTMRFQGLVQNQEVLMLVDSGSSHTFISAELAERLPYTRNKISPMRVKVANGGMMHCTHELQNVEWWTQGVQFKTTFKILPLGSYDIILGFDWLSSHSPMNVHWGEQKMNFQLGGRTISLSGAHSDPLQCSQVSADQLQTLLQKSRVARVIHLSLMQPDQDKVDMTFPAPVLPLMTEYRTLFEEPQGLPPSR</sequence>
<organism evidence="1 2">
    <name type="scientific">Avena sativa</name>
    <name type="common">Oat</name>
    <dbReference type="NCBI Taxonomy" id="4498"/>
    <lineage>
        <taxon>Eukaryota</taxon>
        <taxon>Viridiplantae</taxon>
        <taxon>Streptophyta</taxon>
        <taxon>Embryophyta</taxon>
        <taxon>Tracheophyta</taxon>
        <taxon>Spermatophyta</taxon>
        <taxon>Magnoliopsida</taxon>
        <taxon>Liliopsida</taxon>
        <taxon>Poales</taxon>
        <taxon>Poaceae</taxon>
        <taxon>BOP clade</taxon>
        <taxon>Pooideae</taxon>
        <taxon>Poodae</taxon>
        <taxon>Poeae</taxon>
        <taxon>Poeae Chloroplast Group 1 (Aveneae type)</taxon>
        <taxon>Aveninae</taxon>
        <taxon>Avena</taxon>
    </lineage>
</organism>
<accession>A0ACD6ARB6</accession>
<dbReference type="EnsemblPlants" id="AVESA.00010b.r2.UnG1477310.1">
    <property type="protein sequence ID" value="AVESA.00010b.r2.UnG1477310.1.CDS"/>
    <property type="gene ID" value="AVESA.00010b.r2.UnG1477310"/>
</dbReference>
<evidence type="ECO:0000313" key="2">
    <source>
        <dbReference type="Proteomes" id="UP001732700"/>
    </source>
</evidence>
<dbReference type="Proteomes" id="UP001732700">
    <property type="component" value="Unassembled WGS sequence"/>
</dbReference>
<proteinExistence type="predicted"/>
<reference evidence="1" key="1">
    <citation type="submission" date="2025-09" db="UniProtKB">
        <authorList>
            <consortium name="EnsemblPlants"/>
        </authorList>
    </citation>
    <scope>IDENTIFICATION</scope>
</reference>
<protein>
    <submittedName>
        <fullName evidence="1">Uncharacterized protein</fullName>
    </submittedName>
</protein>
<name>A0ACD6ARB6_AVESA</name>
<keyword evidence="2" id="KW-1185">Reference proteome</keyword>